<dbReference type="EMBL" id="BAAAEM010000003">
    <property type="protein sequence ID" value="GAA0486150.1"/>
    <property type="molecule type" value="Genomic_DNA"/>
</dbReference>
<evidence type="ECO:0000313" key="2">
    <source>
        <dbReference type="EMBL" id="GAA0486150.1"/>
    </source>
</evidence>
<accession>A0ABN1AXY2</accession>
<dbReference type="InterPro" id="IPR003779">
    <property type="entry name" value="CMD-like"/>
</dbReference>
<reference evidence="2 3" key="1">
    <citation type="journal article" date="2019" name="Int. J. Syst. Evol. Microbiol.">
        <title>The Global Catalogue of Microorganisms (GCM) 10K type strain sequencing project: providing services to taxonomists for standard genome sequencing and annotation.</title>
        <authorList>
            <consortium name="The Broad Institute Genomics Platform"/>
            <consortium name="The Broad Institute Genome Sequencing Center for Infectious Disease"/>
            <person name="Wu L."/>
            <person name="Ma J."/>
        </authorList>
    </citation>
    <scope>NUCLEOTIDE SEQUENCE [LARGE SCALE GENOMIC DNA]</scope>
    <source>
        <strain evidence="2 3">JCM 14162</strain>
    </source>
</reference>
<keyword evidence="3" id="KW-1185">Reference proteome</keyword>
<dbReference type="PANTHER" id="PTHR35446">
    <property type="entry name" value="SI:CH211-175M2.5"/>
    <property type="match status" value="1"/>
</dbReference>
<proteinExistence type="predicted"/>
<dbReference type="Proteomes" id="UP001500713">
    <property type="component" value="Unassembled WGS sequence"/>
</dbReference>
<feature type="domain" description="Carboxymuconolactone decarboxylase-like" evidence="1">
    <location>
        <begin position="41"/>
        <end position="122"/>
    </location>
</feature>
<evidence type="ECO:0000313" key="3">
    <source>
        <dbReference type="Proteomes" id="UP001500713"/>
    </source>
</evidence>
<dbReference type="RefSeq" id="WP_229955642.1">
    <property type="nucleotide sequence ID" value="NZ_BAAAEM010000003.1"/>
</dbReference>
<organism evidence="2 3">
    <name type="scientific">Parasphingorhabdus litoris</name>
    <dbReference type="NCBI Taxonomy" id="394733"/>
    <lineage>
        <taxon>Bacteria</taxon>
        <taxon>Pseudomonadati</taxon>
        <taxon>Pseudomonadota</taxon>
        <taxon>Alphaproteobacteria</taxon>
        <taxon>Sphingomonadales</taxon>
        <taxon>Sphingomonadaceae</taxon>
        <taxon>Parasphingorhabdus</taxon>
    </lineage>
</organism>
<comment type="caution">
    <text evidence="2">The sequence shown here is derived from an EMBL/GenBank/DDBJ whole genome shotgun (WGS) entry which is preliminary data.</text>
</comment>
<name>A0ABN1AXY2_9SPHN</name>
<dbReference type="InterPro" id="IPR029032">
    <property type="entry name" value="AhpD-like"/>
</dbReference>
<protein>
    <submittedName>
        <fullName evidence="2">Carboxymuconolactone decarboxylase family protein</fullName>
    </submittedName>
</protein>
<dbReference type="PANTHER" id="PTHR35446:SF2">
    <property type="entry name" value="CARBOXYMUCONOLACTONE DECARBOXYLASE-LIKE DOMAIN-CONTAINING PROTEIN"/>
    <property type="match status" value="1"/>
</dbReference>
<dbReference type="Pfam" id="PF02627">
    <property type="entry name" value="CMD"/>
    <property type="match status" value="1"/>
</dbReference>
<sequence>MTRITPLTIDELPDETQAALKFSENLMGYVPNSVMTMAHWPELLGAFRGLVSVIYGESAIDNGLKRLIGAVVSAAAGCQYCKAHTTLGARDVGVDEEKVKAVWEYQSSDLFSEAERAALDLAFAAGQVPNAATDAHFAALDAYYDERQKTEIMAVISMFGFLNRWNDSLATELEDKPFDSASTLYSPDQWQAGQHRR</sequence>
<gene>
    <name evidence="2" type="ORF">GCM10009096_31160</name>
</gene>
<dbReference type="SUPFAM" id="SSF69118">
    <property type="entry name" value="AhpD-like"/>
    <property type="match status" value="1"/>
</dbReference>
<evidence type="ECO:0000259" key="1">
    <source>
        <dbReference type="Pfam" id="PF02627"/>
    </source>
</evidence>
<dbReference type="Gene3D" id="1.20.1290.10">
    <property type="entry name" value="AhpD-like"/>
    <property type="match status" value="1"/>
</dbReference>